<evidence type="ECO:0000313" key="4">
    <source>
        <dbReference type="Proteomes" id="UP000635245"/>
    </source>
</evidence>
<evidence type="ECO:0000313" key="3">
    <source>
        <dbReference type="EMBL" id="MBK1789208.1"/>
    </source>
</evidence>
<dbReference type="InterPro" id="IPR036390">
    <property type="entry name" value="WH_DNA-bd_sf"/>
</dbReference>
<dbReference type="SUPFAM" id="SSF46785">
    <property type="entry name" value="Winged helix' DNA-binding domain"/>
    <property type="match status" value="1"/>
</dbReference>
<dbReference type="InterPro" id="IPR036388">
    <property type="entry name" value="WH-like_DNA-bd_sf"/>
</dbReference>
<gene>
    <name evidence="3" type="ORF">JHE00_33160</name>
</gene>
<dbReference type="InterPro" id="IPR005149">
    <property type="entry name" value="Tscrpt_reg_PadR_N"/>
</dbReference>
<dbReference type="Gene3D" id="1.10.10.10">
    <property type="entry name" value="Winged helix-like DNA-binding domain superfamily/Winged helix DNA-binding domain"/>
    <property type="match status" value="1"/>
</dbReference>
<dbReference type="RefSeq" id="WP_200325928.1">
    <property type="nucleotide sequence ID" value="NZ_JAENJH010000015.1"/>
</dbReference>
<proteinExistence type="predicted"/>
<dbReference type="InterPro" id="IPR018309">
    <property type="entry name" value="Tscrpt_reg_PadR_C"/>
</dbReference>
<dbReference type="Pfam" id="PF10400">
    <property type="entry name" value="Vir_act_alpha_C"/>
    <property type="match status" value="1"/>
</dbReference>
<dbReference type="Pfam" id="PF03551">
    <property type="entry name" value="PadR"/>
    <property type="match status" value="1"/>
</dbReference>
<sequence>MKFLILGLLLAEPLSLYDVHSRFASGLRHIYSASYGSIHRALRQLHDTGHVELLASAATARNTKRYAITEQGTAAWREWMLRPAPAEDSEASMLARVLLLGRLERAEDRRAVLLALRARALGDLEDLRSVQAGAQGAGPESRYPRATADYGVRSAEQVVSWLDELLRDVTPGGQR</sequence>
<dbReference type="PANTHER" id="PTHR43252:SF6">
    <property type="entry name" value="NEGATIVE TRANSCRIPTION REGULATOR PADR"/>
    <property type="match status" value="1"/>
</dbReference>
<dbReference type="EMBL" id="JAENJH010000015">
    <property type="protein sequence ID" value="MBK1789208.1"/>
    <property type="molecule type" value="Genomic_DNA"/>
</dbReference>
<dbReference type="PANTHER" id="PTHR43252">
    <property type="entry name" value="TRANSCRIPTIONAL REGULATOR YQJI"/>
    <property type="match status" value="1"/>
</dbReference>
<feature type="domain" description="Transcription regulator PadR C-terminal" evidence="2">
    <location>
        <begin position="102"/>
        <end position="167"/>
    </location>
</feature>
<keyword evidence="4" id="KW-1185">Reference proteome</keyword>
<reference evidence="3" key="1">
    <citation type="submission" date="2020-12" db="EMBL/GenBank/DDBJ databases">
        <title>Prauserella sp. ASG 168, a novel actinomycete isolated from cave rock.</title>
        <authorList>
            <person name="Suriyachadkun C."/>
        </authorList>
    </citation>
    <scope>NUCLEOTIDE SEQUENCE</scope>
    <source>
        <strain evidence="3">ASG 168</strain>
    </source>
</reference>
<evidence type="ECO:0000259" key="2">
    <source>
        <dbReference type="Pfam" id="PF10400"/>
    </source>
</evidence>
<accession>A0A934V9U3</accession>
<dbReference type="AlphaFoldDB" id="A0A934V9U3"/>
<name>A0A934V9U3_9PSEU</name>
<feature type="domain" description="Transcription regulator PadR N-terminal" evidence="1">
    <location>
        <begin position="5"/>
        <end position="77"/>
    </location>
</feature>
<evidence type="ECO:0000259" key="1">
    <source>
        <dbReference type="Pfam" id="PF03551"/>
    </source>
</evidence>
<organism evidence="3 4">
    <name type="scientific">Prauserella cavernicola</name>
    <dbReference type="NCBI Taxonomy" id="2800127"/>
    <lineage>
        <taxon>Bacteria</taxon>
        <taxon>Bacillati</taxon>
        <taxon>Actinomycetota</taxon>
        <taxon>Actinomycetes</taxon>
        <taxon>Pseudonocardiales</taxon>
        <taxon>Pseudonocardiaceae</taxon>
        <taxon>Prauserella</taxon>
    </lineage>
</organism>
<protein>
    <submittedName>
        <fullName evidence="3">PadR family transcriptional regulator</fullName>
    </submittedName>
</protein>
<comment type="caution">
    <text evidence="3">The sequence shown here is derived from an EMBL/GenBank/DDBJ whole genome shotgun (WGS) entry which is preliminary data.</text>
</comment>
<dbReference type="Proteomes" id="UP000635245">
    <property type="component" value="Unassembled WGS sequence"/>
</dbReference>